<accession>A0A1I3E164</accession>
<reference evidence="2 3" key="1">
    <citation type="submission" date="2016-10" db="EMBL/GenBank/DDBJ databases">
        <authorList>
            <person name="de Groot N.N."/>
        </authorList>
    </citation>
    <scope>NUCLEOTIDE SEQUENCE [LARGE SCALE GENOMIC DNA]</scope>
    <source>
        <strain evidence="2 3">CGMCC 1.11156</strain>
    </source>
</reference>
<dbReference type="InterPro" id="IPR051200">
    <property type="entry name" value="Host-pathogen_enzymatic-act"/>
</dbReference>
<sequence length="447" mass="48981">MHRHVTRSSLVARLIRVLITGLVAGLAVVLALGAPTSATSAQAADDDVRGVVFVGNNWEGTATLLDPRTFERVGKLDVIPDYDARMREIATNPYRLAYFLAIRELIGEGNDQFVDDMYSSNDGRLVVISRPSFGDVVAISLRTKKIVWRFAVDGVRSDHMAVSPDGKRVVVSASTGNVVHVLRVSDGKQVGKFASGGSPHESVFIDGGRKILHASIGMVYSPLDDPALDATKDDRVLQVVDARTFEILRRYNVRKALDARGLDDVSSAVRPLTLSPDEKQIYFQLSFFHGYVRLDRASGKITKVVRLPNLVRTTPRELYLLDSAHHGIAMNPRGTKLCVAGTMSDYATVVDARTDRRSPLLKGGLKPYWVTPSADGRYCYISWAGSDTVSRISYATERIVTTTRVGDHPQRVRNGFIRKGFLAGLGFAGASKPARTSGLTAWERPAR</sequence>
<feature type="chain" id="PRO_5011761888" description="Serine/threonine protein kinase" evidence="1">
    <location>
        <begin position="44"/>
        <end position="447"/>
    </location>
</feature>
<name>A0A1I3E164_9ACTN</name>
<dbReference type="Gene3D" id="2.130.10.10">
    <property type="entry name" value="YVTN repeat-like/Quinoprotein amine dehydrogenase"/>
    <property type="match status" value="2"/>
</dbReference>
<keyword evidence="3" id="KW-1185">Reference proteome</keyword>
<dbReference type="PANTHER" id="PTHR47197:SF3">
    <property type="entry name" value="DIHYDRO-HEME D1 DEHYDROGENASE"/>
    <property type="match status" value="1"/>
</dbReference>
<dbReference type="STRING" id="1005945.SAMN05216561_103165"/>
<dbReference type="InterPro" id="IPR011045">
    <property type="entry name" value="N2O_reductase_N"/>
</dbReference>
<protein>
    <recommendedName>
        <fullName evidence="4">Serine/threonine protein kinase</fullName>
    </recommendedName>
</protein>
<feature type="signal peptide" evidence="1">
    <location>
        <begin position="1"/>
        <end position="43"/>
    </location>
</feature>
<keyword evidence="1" id="KW-0732">Signal</keyword>
<dbReference type="RefSeq" id="WP_218031162.1">
    <property type="nucleotide sequence ID" value="NZ_BKAF01000007.1"/>
</dbReference>
<evidence type="ECO:0000256" key="1">
    <source>
        <dbReference type="SAM" id="SignalP"/>
    </source>
</evidence>
<proteinExistence type="predicted"/>
<evidence type="ECO:0000313" key="3">
    <source>
        <dbReference type="Proteomes" id="UP000198649"/>
    </source>
</evidence>
<dbReference type="InterPro" id="IPR015943">
    <property type="entry name" value="WD40/YVTN_repeat-like_dom_sf"/>
</dbReference>
<gene>
    <name evidence="2" type="ORF">SAMN05216561_103165</name>
</gene>
<evidence type="ECO:0008006" key="4">
    <source>
        <dbReference type="Google" id="ProtNLM"/>
    </source>
</evidence>
<evidence type="ECO:0000313" key="2">
    <source>
        <dbReference type="EMBL" id="SFH92431.1"/>
    </source>
</evidence>
<dbReference type="SUPFAM" id="SSF50974">
    <property type="entry name" value="Nitrous oxide reductase, N-terminal domain"/>
    <property type="match status" value="1"/>
</dbReference>
<dbReference type="PANTHER" id="PTHR47197">
    <property type="entry name" value="PROTEIN NIRF"/>
    <property type="match status" value="1"/>
</dbReference>
<dbReference type="Proteomes" id="UP000198649">
    <property type="component" value="Unassembled WGS sequence"/>
</dbReference>
<dbReference type="AlphaFoldDB" id="A0A1I3E164"/>
<dbReference type="EMBL" id="FOQG01000003">
    <property type="protein sequence ID" value="SFH92431.1"/>
    <property type="molecule type" value="Genomic_DNA"/>
</dbReference>
<organism evidence="2 3">
    <name type="scientific">Nocardioides psychrotolerans</name>
    <dbReference type="NCBI Taxonomy" id="1005945"/>
    <lineage>
        <taxon>Bacteria</taxon>
        <taxon>Bacillati</taxon>
        <taxon>Actinomycetota</taxon>
        <taxon>Actinomycetes</taxon>
        <taxon>Propionibacteriales</taxon>
        <taxon>Nocardioidaceae</taxon>
        <taxon>Nocardioides</taxon>
    </lineage>
</organism>